<dbReference type="EMBL" id="CYKH01002092">
    <property type="protein sequence ID" value="CUG92901.1"/>
    <property type="molecule type" value="Genomic_DNA"/>
</dbReference>
<feature type="transmembrane region" description="Helical" evidence="2">
    <location>
        <begin position="266"/>
        <end position="285"/>
    </location>
</feature>
<feature type="transmembrane region" description="Helical" evidence="2">
    <location>
        <begin position="83"/>
        <end position="102"/>
    </location>
</feature>
<reference evidence="4" key="1">
    <citation type="submission" date="2015-09" db="EMBL/GenBank/DDBJ databases">
        <authorList>
            <consortium name="Pathogen Informatics"/>
        </authorList>
    </citation>
    <scope>NUCLEOTIDE SEQUENCE [LARGE SCALE GENOMIC DNA]</scope>
    <source>
        <strain evidence="4">Lake Konstanz</strain>
    </source>
</reference>
<keyword evidence="2" id="KW-1133">Transmembrane helix</keyword>
<feature type="region of interest" description="Disordered" evidence="1">
    <location>
        <begin position="401"/>
        <end position="423"/>
    </location>
</feature>
<organism evidence="3 4">
    <name type="scientific">Bodo saltans</name>
    <name type="common">Flagellated protozoan</name>
    <dbReference type="NCBI Taxonomy" id="75058"/>
    <lineage>
        <taxon>Eukaryota</taxon>
        <taxon>Discoba</taxon>
        <taxon>Euglenozoa</taxon>
        <taxon>Kinetoplastea</taxon>
        <taxon>Metakinetoplastina</taxon>
        <taxon>Eubodonida</taxon>
        <taxon>Bodonidae</taxon>
        <taxon>Bodo</taxon>
    </lineage>
</organism>
<dbReference type="Proteomes" id="UP000051952">
    <property type="component" value="Unassembled WGS sequence"/>
</dbReference>
<keyword evidence="2" id="KW-0472">Membrane</keyword>
<keyword evidence="2" id="KW-0812">Transmembrane</keyword>
<protein>
    <submittedName>
        <fullName evidence="3">Membrane-associated protein, putative</fullName>
    </submittedName>
</protein>
<feature type="transmembrane region" description="Helical" evidence="2">
    <location>
        <begin position="206"/>
        <end position="224"/>
    </location>
</feature>
<evidence type="ECO:0000313" key="3">
    <source>
        <dbReference type="EMBL" id="CUG92901.1"/>
    </source>
</evidence>
<feature type="compositionally biased region" description="Low complexity" evidence="1">
    <location>
        <begin position="409"/>
        <end position="420"/>
    </location>
</feature>
<gene>
    <name evidence="3" type="ORF">BSAL_02800</name>
</gene>
<dbReference type="AlphaFoldDB" id="A0A0S4JRT8"/>
<feature type="transmembrane region" description="Helical" evidence="2">
    <location>
        <begin position="122"/>
        <end position="144"/>
    </location>
</feature>
<feature type="transmembrane region" description="Helical" evidence="2">
    <location>
        <begin position="297"/>
        <end position="317"/>
    </location>
</feature>
<dbReference type="VEuPathDB" id="TriTrypDB:BSAL_02800"/>
<accession>A0A0S4JRT8</accession>
<feature type="transmembrane region" description="Helical" evidence="2">
    <location>
        <begin position="236"/>
        <end position="254"/>
    </location>
</feature>
<evidence type="ECO:0000313" key="4">
    <source>
        <dbReference type="Proteomes" id="UP000051952"/>
    </source>
</evidence>
<feature type="transmembrane region" description="Helical" evidence="2">
    <location>
        <begin position="41"/>
        <end position="63"/>
    </location>
</feature>
<sequence>MWALRSVALMRLAACDFDLSDQLDLASHPTRLGFGVESGRYLRGSVIGNAALILGICLGALLLTLARMRIGPRGRQQLSLRRAASLLSLPGWLLVPFGLVMQPTLSSAVSLLKYSPGGAGDVALGIAGLVFCIAPLFYCADVLLRRFRATSILAIDVGIPMTREPLWRAWRWLMWRKYAWVEAAAGAHFVERYEVLFDGYRPRRHWFGLVEMSVTVVCGVLTGLLPIDPGSNCVDLLAAMCAANTALLLTFFALRPLETRVEVGAALLNYACGALWGPLVLTNRIGDAQRCATAQVWLQVVLLGLLVVRIVLNGVLLRAVRRFGSATAAFVRGTEFDMGRFDLDVSFKRCKTFRQNDYFSKVAEEKLEVAAAIDDGKDGESGAATKINGTQRSHQVLKKQVADETSSKPVGAQPQQQVVGTTDGAESYQERHLQISNHLKDLLPPKTRSAQLKTLRLLISVIALDRKRARFNTAKKLLLKQ</sequence>
<evidence type="ECO:0000256" key="2">
    <source>
        <dbReference type="SAM" id="Phobius"/>
    </source>
</evidence>
<evidence type="ECO:0000256" key="1">
    <source>
        <dbReference type="SAM" id="MobiDB-lite"/>
    </source>
</evidence>
<name>A0A0S4JRT8_BODSA</name>
<keyword evidence="4" id="KW-1185">Reference proteome</keyword>
<proteinExistence type="predicted"/>